<dbReference type="CDD" id="cd02696">
    <property type="entry name" value="MurNAc-LAA"/>
    <property type="match status" value="1"/>
</dbReference>
<evidence type="ECO:0000259" key="4">
    <source>
        <dbReference type="SMART" id="SM00646"/>
    </source>
</evidence>
<name>A0ABZ0IJD1_9BACT</name>
<gene>
    <name evidence="5" type="ORF">RT717_18765</name>
</gene>
<reference evidence="5 6" key="1">
    <citation type="journal article" date="2023" name="Microbiol. Resour. Announc.">
        <title>Complete Genome Sequence of Imperialibacter roseus strain P4T.</title>
        <authorList>
            <person name="Tizabi D.R."/>
            <person name="Bachvaroff T."/>
            <person name="Hill R.T."/>
        </authorList>
    </citation>
    <scope>NUCLEOTIDE SEQUENCE [LARGE SCALE GENOMIC DNA]</scope>
    <source>
        <strain evidence="5 6">P4T</strain>
    </source>
</reference>
<dbReference type="InterPro" id="IPR002508">
    <property type="entry name" value="MurNAc-LAA_cat"/>
</dbReference>
<dbReference type="RefSeq" id="WP_317487920.1">
    <property type="nucleotide sequence ID" value="NZ_CP136051.1"/>
</dbReference>
<evidence type="ECO:0000256" key="2">
    <source>
        <dbReference type="ARBA" id="ARBA00011901"/>
    </source>
</evidence>
<dbReference type="Pfam" id="PF01520">
    <property type="entry name" value="Amidase_3"/>
    <property type="match status" value="1"/>
</dbReference>
<keyword evidence="6" id="KW-1185">Reference proteome</keyword>
<comment type="catalytic activity">
    <reaction evidence="1">
        <text>Hydrolyzes the link between N-acetylmuramoyl residues and L-amino acid residues in certain cell-wall glycopeptides.</text>
        <dbReference type="EC" id="3.5.1.28"/>
    </reaction>
</comment>
<protein>
    <recommendedName>
        <fullName evidence="2">N-acetylmuramoyl-L-alanine amidase</fullName>
        <ecNumber evidence="2">3.5.1.28</ecNumber>
    </recommendedName>
</protein>
<proteinExistence type="predicted"/>
<dbReference type="InterPro" id="IPR050695">
    <property type="entry name" value="N-acetylmuramoyl_amidase_3"/>
</dbReference>
<keyword evidence="3 5" id="KW-0378">Hydrolase</keyword>
<dbReference type="Gene3D" id="3.40.630.40">
    <property type="entry name" value="Zn-dependent exopeptidases"/>
    <property type="match status" value="1"/>
</dbReference>
<dbReference type="PANTHER" id="PTHR30404:SF0">
    <property type="entry name" value="N-ACETYLMURAMOYL-L-ALANINE AMIDASE AMIC"/>
    <property type="match status" value="1"/>
</dbReference>
<sequence length="259" mass="29210">MKNIVLLLSFSLLLVAASYSPIGLHDYRVRKVVIDAGHGGKDPGTHGKISKEKDIALKIALELGQTIKKYLPDVEVLYSREDDSFPSLHDRALFANRNNADLFISIHCNWVANPSVEGTETYVMGLHKSDANFDVAKRENAVILQEENSEVYEGFDPNSPESYILFSLTQSAYQQNSLSLASKIEHQFKTRVGKHSRGVKMAGFWVLWETSMPSVLVETGYLSNEKEEKELNDPLQQSYIASGIFRAFRDYKNEIESMN</sequence>
<dbReference type="SUPFAM" id="SSF53187">
    <property type="entry name" value="Zn-dependent exopeptidases"/>
    <property type="match status" value="1"/>
</dbReference>
<accession>A0ABZ0IJD1</accession>
<dbReference type="Proteomes" id="UP001302349">
    <property type="component" value="Chromosome"/>
</dbReference>
<evidence type="ECO:0000313" key="6">
    <source>
        <dbReference type="Proteomes" id="UP001302349"/>
    </source>
</evidence>
<evidence type="ECO:0000256" key="3">
    <source>
        <dbReference type="ARBA" id="ARBA00022801"/>
    </source>
</evidence>
<dbReference type="EMBL" id="CP136051">
    <property type="protein sequence ID" value="WOK05128.1"/>
    <property type="molecule type" value="Genomic_DNA"/>
</dbReference>
<dbReference type="PANTHER" id="PTHR30404">
    <property type="entry name" value="N-ACETYLMURAMOYL-L-ALANINE AMIDASE"/>
    <property type="match status" value="1"/>
</dbReference>
<dbReference type="EC" id="3.5.1.28" evidence="2"/>
<organism evidence="5 6">
    <name type="scientific">Imperialibacter roseus</name>
    <dbReference type="NCBI Taxonomy" id="1324217"/>
    <lineage>
        <taxon>Bacteria</taxon>
        <taxon>Pseudomonadati</taxon>
        <taxon>Bacteroidota</taxon>
        <taxon>Cytophagia</taxon>
        <taxon>Cytophagales</taxon>
        <taxon>Flammeovirgaceae</taxon>
        <taxon>Imperialibacter</taxon>
    </lineage>
</organism>
<dbReference type="SMART" id="SM00646">
    <property type="entry name" value="Ami_3"/>
    <property type="match status" value="1"/>
</dbReference>
<evidence type="ECO:0000256" key="1">
    <source>
        <dbReference type="ARBA" id="ARBA00001561"/>
    </source>
</evidence>
<dbReference type="GO" id="GO:0008745">
    <property type="term" value="F:N-acetylmuramoyl-L-alanine amidase activity"/>
    <property type="evidence" value="ECO:0007669"/>
    <property type="project" value="UniProtKB-EC"/>
</dbReference>
<feature type="domain" description="MurNAc-LAA" evidence="4">
    <location>
        <begin position="92"/>
        <end position="249"/>
    </location>
</feature>
<evidence type="ECO:0000313" key="5">
    <source>
        <dbReference type="EMBL" id="WOK05128.1"/>
    </source>
</evidence>